<keyword evidence="2" id="KW-1185">Reference proteome</keyword>
<dbReference type="AlphaFoldDB" id="A0A7K1T0Z9"/>
<evidence type="ECO:0000313" key="2">
    <source>
        <dbReference type="Proteomes" id="UP000462014"/>
    </source>
</evidence>
<dbReference type="Proteomes" id="UP000462014">
    <property type="component" value="Unassembled WGS sequence"/>
</dbReference>
<evidence type="ECO:0000313" key="1">
    <source>
        <dbReference type="EMBL" id="MVN23236.1"/>
    </source>
</evidence>
<dbReference type="RefSeq" id="WP_157569285.1">
    <property type="nucleotide sequence ID" value="NZ_WPIK01000020.1"/>
</dbReference>
<accession>A0A7K1T0Z9</accession>
<comment type="caution">
    <text evidence="1">The sequence shown here is derived from an EMBL/GenBank/DDBJ whole genome shotgun (WGS) entry which is preliminary data.</text>
</comment>
<gene>
    <name evidence="1" type="ORF">GO621_17065</name>
</gene>
<name>A0A7K1T0Z9_9SPHI</name>
<reference evidence="1 2" key="1">
    <citation type="submission" date="2019-12" db="EMBL/GenBank/DDBJ databases">
        <title>Mucilaginibacter sp. HMF7410 genome sequencing and assembly.</title>
        <authorList>
            <person name="Kang H."/>
            <person name="Cha I."/>
            <person name="Kim H."/>
            <person name="Joh K."/>
        </authorList>
    </citation>
    <scope>NUCLEOTIDE SEQUENCE [LARGE SCALE GENOMIC DNA]</scope>
    <source>
        <strain evidence="1 2">HMF7410</strain>
    </source>
</reference>
<proteinExistence type="predicted"/>
<protein>
    <submittedName>
        <fullName evidence="1">Uncharacterized protein</fullName>
    </submittedName>
</protein>
<sequence length="76" mass="8392">MEKQSPKTSDETKLSFADFKSYSVEEIMAAGGTTAFANKSGKHPQQLVEALKNLPADAFLTEEELELALKMLKDNK</sequence>
<dbReference type="EMBL" id="WPIK01000020">
    <property type="protein sequence ID" value="MVN23236.1"/>
    <property type="molecule type" value="Genomic_DNA"/>
</dbReference>
<organism evidence="1 2">
    <name type="scientific">Mucilaginibacter arboris</name>
    <dbReference type="NCBI Taxonomy" id="2682090"/>
    <lineage>
        <taxon>Bacteria</taxon>
        <taxon>Pseudomonadati</taxon>
        <taxon>Bacteroidota</taxon>
        <taxon>Sphingobacteriia</taxon>
        <taxon>Sphingobacteriales</taxon>
        <taxon>Sphingobacteriaceae</taxon>
        <taxon>Mucilaginibacter</taxon>
    </lineage>
</organism>